<feature type="signal peptide" evidence="1">
    <location>
        <begin position="1"/>
        <end position="23"/>
    </location>
</feature>
<feature type="chain" id="PRO_5018258325" evidence="1">
    <location>
        <begin position="24"/>
        <end position="65"/>
    </location>
</feature>
<accession>A0A3P6R2S9</accession>
<organism evidence="2 3">
    <name type="scientific">Cylicostephanus goldi</name>
    <name type="common">Nematode worm</name>
    <dbReference type="NCBI Taxonomy" id="71465"/>
    <lineage>
        <taxon>Eukaryota</taxon>
        <taxon>Metazoa</taxon>
        <taxon>Ecdysozoa</taxon>
        <taxon>Nematoda</taxon>
        <taxon>Chromadorea</taxon>
        <taxon>Rhabditida</taxon>
        <taxon>Rhabditina</taxon>
        <taxon>Rhabditomorpha</taxon>
        <taxon>Strongyloidea</taxon>
        <taxon>Strongylidae</taxon>
        <taxon>Cylicostephanus</taxon>
    </lineage>
</organism>
<evidence type="ECO:0000256" key="1">
    <source>
        <dbReference type="SAM" id="SignalP"/>
    </source>
</evidence>
<keyword evidence="3" id="KW-1185">Reference proteome</keyword>
<name>A0A3P6R2S9_CYLGO</name>
<dbReference type="AlphaFoldDB" id="A0A3P6R2S9"/>
<evidence type="ECO:0000313" key="3">
    <source>
        <dbReference type="Proteomes" id="UP000271889"/>
    </source>
</evidence>
<evidence type="ECO:0000313" key="2">
    <source>
        <dbReference type="EMBL" id="VDK55249.1"/>
    </source>
</evidence>
<gene>
    <name evidence="2" type="ORF">CGOC_LOCUS3258</name>
</gene>
<reference evidence="2 3" key="1">
    <citation type="submission" date="2018-11" db="EMBL/GenBank/DDBJ databases">
        <authorList>
            <consortium name="Pathogen Informatics"/>
        </authorList>
    </citation>
    <scope>NUCLEOTIDE SEQUENCE [LARGE SCALE GENOMIC DNA]</scope>
</reference>
<keyword evidence="1" id="KW-0732">Signal</keyword>
<dbReference type="Proteomes" id="UP000271889">
    <property type="component" value="Unassembled WGS sequence"/>
</dbReference>
<dbReference type="EMBL" id="UYRV01008122">
    <property type="protein sequence ID" value="VDK55249.1"/>
    <property type="molecule type" value="Genomic_DNA"/>
</dbReference>
<sequence length="65" mass="7258">MFSARTVFVLFYTLLLAVAIVSAAPNRILMRFGKRADPVQYRPFVPSDYYPVELLGSSRGADGDM</sequence>
<proteinExistence type="predicted"/>
<protein>
    <submittedName>
        <fullName evidence="2">Uncharacterized protein</fullName>
    </submittedName>
</protein>
<dbReference type="OrthoDB" id="5779017at2759"/>